<reference evidence="1" key="1">
    <citation type="submission" date="2021-05" db="EMBL/GenBank/DDBJ databases">
        <authorList>
            <person name="Scholz U."/>
            <person name="Mascher M."/>
            <person name="Fiebig A."/>
        </authorList>
    </citation>
    <scope>NUCLEOTIDE SEQUENCE [LARGE SCALE GENOMIC DNA]</scope>
</reference>
<protein>
    <submittedName>
        <fullName evidence="1">Uncharacterized protein</fullName>
    </submittedName>
</protein>
<evidence type="ECO:0000313" key="1">
    <source>
        <dbReference type="EnsemblPlants" id="AVESA.00010b.r2.5CG0878660.1.CDS"/>
    </source>
</evidence>
<dbReference type="Proteomes" id="UP001732700">
    <property type="component" value="Chromosome 5C"/>
</dbReference>
<organism evidence="1 2">
    <name type="scientific">Avena sativa</name>
    <name type="common">Oat</name>
    <dbReference type="NCBI Taxonomy" id="4498"/>
    <lineage>
        <taxon>Eukaryota</taxon>
        <taxon>Viridiplantae</taxon>
        <taxon>Streptophyta</taxon>
        <taxon>Embryophyta</taxon>
        <taxon>Tracheophyta</taxon>
        <taxon>Spermatophyta</taxon>
        <taxon>Magnoliopsida</taxon>
        <taxon>Liliopsida</taxon>
        <taxon>Poales</taxon>
        <taxon>Poaceae</taxon>
        <taxon>BOP clade</taxon>
        <taxon>Pooideae</taxon>
        <taxon>Poodae</taxon>
        <taxon>Poeae</taxon>
        <taxon>Poeae Chloroplast Group 1 (Aveneae type)</taxon>
        <taxon>Aveninae</taxon>
        <taxon>Avena</taxon>
    </lineage>
</organism>
<evidence type="ECO:0000313" key="2">
    <source>
        <dbReference type="Proteomes" id="UP001732700"/>
    </source>
</evidence>
<proteinExistence type="predicted"/>
<reference evidence="1" key="2">
    <citation type="submission" date="2025-09" db="UniProtKB">
        <authorList>
            <consortium name="EnsemblPlants"/>
        </authorList>
    </citation>
    <scope>IDENTIFICATION</scope>
</reference>
<keyword evidence="2" id="KW-1185">Reference proteome</keyword>
<dbReference type="EnsemblPlants" id="AVESA.00010b.r2.5CG0878660.1">
    <property type="protein sequence ID" value="AVESA.00010b.r2.5CG0878660.1.CDS"/>
    <property type="gene ID" value="AVESA.00010b.r2.5CG0878660"/>
</dbReference>
<sequence length="526" mass="57014">MSVMLPILSSLLLVMAVGGVMHTNSVRAEETIVSNMARITAYWQTMLPNTPMPSAILDLLTTTHGNGHEGEGGHIDGGTRTKNDNQKLLIYGQVDKNENQQVRHSNGPITKNDNQNLIIYGKTEESHGQNLIIYGKSEKNVDQNLLIYGKTEKKYDEATKLNEQNLIIYGKSKKKDDQNLIIYGKPEKTDNQNLLIYAKLEKNDGGTIKSKVQDDGQEGEGGNIHGGITGAKNDDQKLQIYGQREKHEEQKVRHRYGPTTKNDDQNLLIYGKGEKNDGKTTKSNMQDEGEGGHMHGGIFFSEDSVAPGSTIAPHILPSLTSGASFLPRHVAGSIPISTRNFTDIMAMFAPVSHAMAADIWSALYVCEHPPVVKGETNTCILSVESMVEFVSSVLGGTQGLRAVSSPDVPADGIKSGKRYKVTALQRVTGAGDTVTCHSLRFPAALFMCHAVNPTRVYSVMMERECADDGAGIAGPERLEALAVCHLDTSDFDPAKMPGQFKPGEAPVCHFLASDNVLWASAAAVAA</sequence>
<name>A0ACD5Y023_AVESA</name>
<accession>A0ACD5Y023</accession>